<protein>
    <submittedName>
        <fullName evidence="2">Uncharacterized protein</fullName>
    </submittedName>
</protein>
<dbReference type="Proteomes" id="UP000790347">
    <property type="component" value="Unassembled WGS sequence"/>
</dbReference>
<dbReference type="EMBL" id="ASGP02000002">
    <property type="protein sequence ID" value="KAH9522264.1"/>
    <property type="molecule type" value="Genomic_DNA"/>
</dbReference>
<dbReference type="AlphaFoldDB" id="A0A922L719"/>
<keyword evidence="3" id="KW-1185">Reference proteome</keyword>
<reference evidence="2" key="1">
    <citation type="submission" date="2013-05" db="EMBL/GenBank/DDBJ databases">
        <authorList>
            <person name="Yim A.K.Y."/>
            <person name="Chan T.F."/>
            <person name="Ji K.M."/>
            <person name="Liu X.Y."/>
            <person name="Zhou J.W."/>
            <person name="Li R.Q."/>
            <person name="Yang K.Y."/>
            <person name="Li J."/>
            <person name="Li M."/>
            <person name="Law P.T.W."/>
            <person name="Wu Y.L."/>
            <person name="Cai Z.L."/>
            <person name="Qin H."/>
            <person name="Bao Y."/>
            <person name="Leung R.K.K."/>
            <person name="Ng P.K.S."/>
            <person name="Zou J."/>
            <person name="Zhong X.J."/>
            <person name="Ran P.X."/>
            <person name="Zhong N.S."/>
            <person name="Liu Z.G."/>
            <person name="Tsui S.K.W."/>
        </authorList>
    </citation>
    <scope>NUCLEOTIDE SEQUENCE</scope>
    <source>
        <strain evidence="2">Derf</strain>
        <tissue evidence="2">Whole organism</tissue>
    </source>
</reference>
<name>A0A922L719_DERFA</name>
<comment type="caution">
    <text evidence="2">The sequence shown here is derived from an EMBL/GenBank/DDBJ whole genome shotgun (WGS) entry which is preliminary data.</text>
</comment>
<accession>A0A922L719</accession>
<reference evidence="2" key="2">
    <citation type="journal article" date="2022" name="Res Sq">
        <title>Comparative Genomics Reveals Insights into the Divergent Evolution of Astigmatic Mites and Household Pest Adaptations.</title>
        <authorList>
            <person name="Xiong Q."/>
            <person name="Wan A.T.-Y."/>
            <person name="Liu X.-Y."/>
            <person name="Fung C.S.-H."/>
            <person name="Xiao X."/>
            <person name="Malainual N."/>
            <person name="Hou J."/>
            <person name="Wang L."/>
            <person name="Wang M."/>
            <person name="Yang K."/>
            <person name="Cui Y."/>
            <person name="Leung E."/>
            <person name="Nong W."/>
            <person name="Shin S.-K."/>
            <person name="Au S."/>
            <person name="Jeong K.Y."/>
            <person name="Chew F.T."/>
            <person name="Hui J."/>
            <person name="Leung T.F."/>
            <person name="Tungtrongchitr A."/>
            <person name="Zhong N."/>
            <person name="Liu Z."/>
            <person name="Tsui S."/>
        </authorList>
    </citation>
    <scope>NUCLEOTIDE SEQUENCE</scope>
    <source>
        <strain evidence="2">Derf</strain>
        <tissue evidence="2">Whole organism</tissue>
    </source>
</reference>
<feature type="compositionally biased region" description="Low complexity" evidence="1">
    <location>
        <begin position="1"/>
        <end position="12"/>
    </location>
</feature>
<evidence type="ECO:0000256" key="1">
    <source>
        <dbReference type="SAM" id="MobiDB-lite"/>
    </source>
</evidence>
<gene>
    <name evidence="2" type="ORF">DERF_005852</name>
</gene>
<evidence type="ECO:0000313" key="3">
    <source>
        <dbReference type="Proteomes" id="UP000790347"/>
    </source>
</evidence>
<proteinExistence type="predicted"/>
<organism evidence="2 3">
    <name type="scientific">Dermatophagoides farinae</name>
    <name type="common">American house dust mite</name>
    <dbReference type="NCBI Taxonomy" id="6954"/>
    <lineage>
        <taxon>Eukaryota</taxon>
        <taxon>Metazoa</taxon>
        <taxon>Ecdysozoa</taxon>
        <taxon>Arthropoda</taxon>
        <taxon>Chelicerata</taxon>
        <taxon>Arachnida</taxon>
        <taxon>Acari</taxon>
        <taxon>Acariformes</taxon>
        <taxon>Sarcoptiformes</taxon>
        <taxon>Astigmata</taxon>
        <taxon>Psoroptidia</taxon>
        <taxon>Analgoidea</taxon>
        <taxon>Pyroglyphidae</taxon>
        <taxon>Dermatophagoidinae</taxon>
        <taxon>Dermatophagoides</taxon>
    </lineage>
</organism>
<feature type="region of interest" description="Disordered" evidence="1">
    <location>
        <begin position="1"/>
        <end position="24"/>
    </location>
</feature>
<evidence type="ECO:0000313" key="2">
    <source>
        <dbReference type="EMBL" id="KAH9522264.1"/>
    </source>
</evidence>
<sequence length="100" mass="11193">MIPLPSSSSSSSITTIPLGDNRLSSLPTTISISNKPFCNMFQPCGWEVFRPEQFRKIPSYFVFSSCQCSNGQLCVHDTDDMSIHSFVYRCKSANMINNNT</sequence>